<dbReference type="Proteomes" id="UP000054805">
    <property type="component" value="Unassembled WGS sequence"/>
</dbReference>
<evidence type="ECO:0000313" key="2">
    <source>
        <dbReference type="Proteomes" id="UP000054805"/>
    </source>
</evidence>
<sequence>MALLFENLQMANHLIKTSFDKQQRCIGKIIYQTKFESKCKGIDALAVVKHANETYRIRIPVKVTGQSRI</sequence>
<reference evidence="1 2" key="1">
    <citation type="submission" date="2015-01" db="EMBL/GenBank/DDBJ databases">
        <title>Evolution of Trichinella species and genotypes.</title>
        <authorList>
            <person name="Korhonen P.K."/>
            <person name="Edoardo P."/>
            <person name="Giuseppe L.R."/>
            <person name="Gasser R.B."/>
        </authorList>
    </citation>
    <scope>NUCLEOTIDE SEQUENCE [LARGE SCALE GENOMIC DNA]</scope>
    <source>
        <strain evidence="1">ISS588</strain>
    </source>
</reference>
<dbReference type="EMBL" id="JYDS01000165">
    <property type="protein sequence ID" value="KRZ22743.1"/>
    <property type="molecule type" value="Genomic_DNA"/>
</dbReference>
<gene>
    <name evidence="1" type="ORF">T4B_9623</name>
</gene>
<accession>A0A0V1IJD9</accession>
<protein>
    <submittedName>
        <fullName evidence="1">Uncharacterized protein</fullName>
    </submittedName>
</protein>
<organism evidence="1 2">
    <name type="scientific">Trichinella pseudospiralis</name>
    <name type="common">Parasitic roundworm</name>
    <dbReference type="NCBI Taxonomy" id="6337"/>
    <lineage>
        <taxon>Eukaryota</taxon>
        <taxon>Metazoa</taxon>
        <taxon>Ecdysozoa</taxon>
        <taxon>Nematoda</taxon>
        <taxon>Enoplea</taxon>
        <taxon>Dorylaimia</taxon>
        <taxon>Trichinellida</taxon>
        <taxon>Trichinellidae</taxon>
        <taxon>Trichinella</taxon>
    </lineage>
</organism>
<keyword evidence="2" id="KW-1185">Reference proteome</keyword>
<dbReference type="AlphaFoldDB" id="A0A0V1IJD9"/>
<proteinExistence type="predicted"/>
<name>A0A0V1IJD9_TRIPS</name>
<evidence type="ECO:0000313" key="1">
    <source>
        <dbReference type="EMBL" id="KRZ22743.1"/>
    </source>
</evidence>
<comment type="caution">
    <text evidence="1">The sequence shown here is derived from an EMBL/GenBank/DDBJ whole genome shotgun (WGS) entry which is preliminary data.</text>
</comment>